<proteinExistence type="predicted"/>
<gene>
    <name evidence="1" type="ORF">CBE89_02970</name>
</gene>
<organism evidence="1 2">
    <name type="scientific">Corynebacterium striatum</name>
    <dbReference type="NCBI Taxonomy" id="43770"/>
    <lineage>
        <taxon>Bacteria</taxon>
        <taxon>Bacillati</taxon>
        <taxon>Actinomycetota</taxon>
        <taxon>Actinomycetes</taxon>
        <taxon>Mycobacteriales</taxon>
        <taxon>Corynebacteriaceae</taxon>
        <taxon>Corynebacterium</taxon>
    </lineage>
</organism>
<protein>
    <submittedName>
        <fullName evidence="1">Uncharacterized protein</fullName>
    </submittedName>
</protein>
<dbReference type="KEGG" id="cstr:CBE89_02970"/>
<dbReference type="Proteomes" id="UP000250197">
    <property type="component" value="Chromosome"/>
</dbReference>
<dbReference type="RefSeq" id="WP_086890740.1">
    <property type="nucleotide sequence ID" value="NZ_CP021252.1"/>
</dbReference>
<name>A0A2Z2IZQ2_CORST</name>
<accession>A0A2Z2IZQ2</accession>
<dbReference type="AlphaFoldDB" id="A0A2Z2IZQ2"/>
<evidence type="ECO:0000313" key="1">
    <source>
        <dbReference type="EMBL" id="ART20575.1"/>
    </source>
</evidence>
<reference evidence="1 2" key="1">
    <citation type="submission" date="2017-05" db="EMBL/GenBank/DDBJ databases">
        <title>Complete genome sequence of Corynebacterium striatum KC-Na-1 isolated from Neophocaena asiaeorientalis in Korea.</title>
        <authorList>
            <person name="Kim J.H."/>
            <person name="Lee K."/>
        </authorList>
    </citation>
    <scope>NUCLEOTIDE SEQUENCE [LARGE SCALE GENOMIC DNA]</scope>
    <source>
        <strain evidence="1 2">KC-Na-01</strain>
    </source>
</reference>
<dbReference type="EMBL" id="CP021252">
    <property type="protein sequence ID" value="ART20575.1"/>
    <property type="molecule type" value="Genomic_DNA"/>
</dbReference>
<sequence length="123" mass="13318">MQAKYLPEDSLAYLAASARVAIDAATEAIQDVNGQCPEFEDLPGNLQDAIYILDGVRDAIRGEAMAHNVHRATHYSNGYPIRIHYKGAAITDPSGVRYRPDTITTMHPSGTTDAPIPPQDIVA</sequence>
<evidence type="ECO:0000313" key="2">
    <source>
        <dbReference type="Proteomes" id="UP000250197"/>
    </source>
</evidence>